<name>A0ABY3SQK0_9BACL</name>
<dbReference type="PANTHER" id="PTHR43685:SF2">
    <property type="entry name" value="GLYCOSYLTRANSFERASE 2-LIKE DOMAIN-CONTAINING PROTEIN"/>
    <property type="match status" value="1"/>
</dbReference>
<dbReference type="Pfam" id="PF00535">
    <property type="entry name" value="Glycos_transf_2"/>
    <property type="match status" value="1"/>
</dbReference>
<dbReference type="InterPro" id="IPR001173">
    <property type="entry name" value="Glyco_trans_2-like"/>
</dbReference>
<dbReference type="RefSeq" id="WP_235122887.1">
    <property type="nucleotide sequence ID" value="NZ_CP090978.1"/>
</dbReference>
<sequence>MKNGQPAFSEADRLPFMDYVCMDMKYQLESKWTWQHVSSVKWHSPVIRTPSWERAQEQWSLIHPILAAHSNMEALANNPEQPCISISIVICTYNNAEYLPWAIRSVLIQDCFHWKLLIVDDASTDSTSRVLDSYRNHPSITIISNESNQGKSNCLNKAIQIASNDWLLELDADDWLPPDCIRKLIHVIRAASAETALLHGDHYDWLERPRKQLLFRGLRKGTPHIQRKTLIQQAAPVIPRCYRISALRQIGGWNTESLFDGRLYEDLEIILRLTKDNEEVYIPSALYHRRNRPSSITKLNAAKYAQWAQWAEPNIEKK</sequence>
<dbReference type="SUPFAM" id="SSF53448">
    <property type="entry name" value="Nucleotide-diphospho-sugar transferases"/>
    <property type="match status" value="1"/>
</dbReference>
<evidence type="ECO:0000313" key="3">
    <source>
        <dbReference type="Proteomes" id="UP001649230"/>
    </source>
</evidence>
<dbReference type="CDD" id="cd00761">
    <property type="entry name" value="Glyco_tranf_GTA_type"/>
    <property type="match status" value="1"/>
</dbReference>
<keyword evidence="3" id="KW-1185">Reference proteome</keyword>
<proteinExistence type="predicted"/>
<reference evidence="2 3" key="1">
    <citation type="journal article" date="2024" name="Int. J. Syst. Evol. Microbiol.">
        <title>Paenibacillus hexagrammi sp. nov., a novel bacterium isolated from the gut content of Hexagrammos agrammus.</title>
        <authorList>
            <person name="Jung H.K."/>
            <person name="Kim D.G."/>
            <person name="Zin H."/>
            <person name="Park J."/>
            <person name="Jung H."/>
            <person name="Kim Y.O."/>
            <person name="Kong H.J."/>
            <person name="Kim J.W."/>
            <person name="Kim Y.S."/>
        </authorList>
    </citation>
    <scope>NUCLEOTIDE SEQUENCE [LARGE SCALE GENOMIC DNA]</scope>
    <source>
        <strain evidence="2 3">YPD9-1</strain>
    </source>
</reference>
<evidence type="ECO:0000259" key="1">
    <source>
        <dbReference type="Pfam" id="PF00535"/>
    </source>
</evidence>
<dbReference type="Gene3D" id="3.90.550.10">
    <property type="entry name" value="Spore Coat Polysaccharide Biosynthesis Protein SpsA, Chain A"/>
    <property type="match status" value="1"/>
</dbReference>
<gene>
    <name evidence="2" type="ORF">L0M14_12255</name>
</gene>
<dbReference type="EMBL" id="CP090978">
    <property type="protein sequence ID" value="UJF36337.1"/>
    <property type="molecule type" value="Genomic_DNA"/>
</dbReference>
<feature type="domain" description="Glycosyltransferase 2-like" evidence="1">
    <location>
        <begin position="87"/>
        <end position="221"/>
    </location>
</feature>
<organism evidence="2 3">
    <name type="scientific">Paenibacillus hexagrammi</name>
    <dbReference type="NCBI Taxonomy" id="2908839"/>
    <lineage>
        <taxon>Bacteria</taxon>
        <taxon>Bacillati</taxon>
        <taxon>Bacillota</taxon>
        <taxon>Bacilli</taxon>
        <taxon>Bacillales</taxon>
        <taxon>Paenibacillaceae</taxon>
        <taxon>Paenibacillus</taxon>
    </lineage>
</organism>
<accession>A0ABY3SQK0</accession>
<dbReference type="Proteomes" id="UP001649230">
    <property type="component" value="Chromosome"/>
</dbReference>
<dbReference type="InterPro" id="IPR050834">
    <property type="entry name" value="Glycosyltransf_2"/>
</dbReference>
<evidence type="ECO:0000313" key="2">
    <source>
        <dbReference type="EMBL" id="UJF36337.1"/>
    </source>
</evidence>
<protein>
    <submittedName>
        <fullName evidence="2">Glycosyltransferase</fullName>
    </submittedName>
</protein>
<dbReference type="PANTHER" id="PTHR43685">
    <property type="entry name" value="GLYCOSYLTRANSFERASE"/>
    <property type="match status" value="1"/>
</dbReference>
<dbReference type="InterPro" id="IPR029044">
    <property type="entry name" value="Nucleotide-diphossugar_trans"/>
</dbReference>